<evidence type="ECO:0000256" key="1">
    <source>
        <dbReference type="SAM" id="Phobius"/>
    </source>
</evidence>
<feature type="transmembrane region" description="Helical" evidence="1">
    <location>
        <begin position="81"/>
        <end position="101"/>
    </location>
</feature>
<dbReference type="OrthoDB" id="198399at2"/>
<feature type="transmembrane region" description="Helical" evidence="1">
    <location>
        <begin position="257"/>
        <end position="274"/>
    </location>
</feature>
<reference evidence="3 4" key="1">
    <citation type="submission" date="2012-01" db="EMBL/GenBank/DDBJ databases">
        <title>Complete sequence of chromosome of Clostridium pasteurianum BC1.</title>
        <authorList>
            <consortium name="US DOE Joint Genome Institute"/>
            <person name="Lucas S."/>
            <person name="Han J."/>
            <person name="Lapidus A."/>
            <person name="Cheng J.-F."/>
            <person name="Goodwin L."/>
            <person name="Pitluck S."/>
            <person name="Peters L."/>
            <person name="Mikhailova N."/>
            <person name="Teshima H."/>
            <person name="Detter J.C."/>
            <person name="Han C."/>
            <person name="Tapia R."/>
            <person name="Land M."/>
            <person name="Hauser L."/>
            <person name="Kyrpides N."/>
            <person name="Ivanova N."/>
            <person name="Pagani I."/>
            <person name="Dunn J."/>
            <person name="Taghavi S."/>
            <person name="Francis A."/>
            <person name="van der Lelie D."/>
            <person name="Woyke T."/>
        </authorList>
    </citation>
    <scope>NUCLEOTIDE SEQUENCE [LARGE SCALE GENOMIC DNA]</scope>
    <source>
        <strain evidence="3 4">BC1</strain>
    </source>
</reference>
<accession>R4K5D4</accession>
<feature type="transmembrane region" description="Helical" evidence="1">
    <location>
        <begin position="53"/>
        <end position="75"/>
    </location>
</feature>
<gene>
    <name evidence="3" type="ORF">Clopa_3590</name>
</gene>
<keyword evidence="1" id="KW-0812">Transmembrane</keyword>
<evidence type="ECO:0000259" key="2">
    <source>
        <dbReference type="PROSITE" id="PS50106"/>
    </source>
</evidence>
<proteinExistence type="predicted"/>
<dbReference type="SMART" id="SM00228">
    <property type="entry name" value="PDZ"/>
    <property type="match status" value="1"/>
</dbReference>
<evidence type="ECO:0000313" key="4">
    <source>
        <dbReference type="Proteomes" id="UP000013523"/>
    </source>
</evidence>
<sequence>MDIALYVLRSISQVIITPPYVFILLMLAFILYTRNKKTVMMQKMIIGEKMNSSFELTISQIVLGILAGTVASLIISYLGIVFISEATIALLFMISIILMVFGNRFICFSYSAGILSLISVGIQFIESVYHISIPQFDFLKVDVVMIISLVAVLHMIEGVLVIIDGDRGTIPVFTNKNNTIIGGFAIKRYWVIPVALMFIMNSQNISGGSETAIPTWWPIIRSISYNLIKDAVIGFFAFYGVIGYNSITFTKTKKEKVISSGMGISIYGIVLLLVSQLGKINLGAEFLVAIFAPVAHEIMLKIQDYIEAKGKPRYVSTDDGLMVLEVAPFSPAFEMGIKSGDVLVEVNDKKIVSEQDMLEALNNVSTFIWLKIKTVQGKLEQVNYNKMNKSKRLGIVFVPRMIPKDSIVMKFDRSSFQDTLEKVKKEKEDKEDKEDRK</sequence>
<dbReference type="Proteomes" id="UP000013523">
    <property type="component" value="Chromosome"/>
</dbReference>
<dbReference type="PROSITE" id="PS50106">
    <property type="entry name" value="PDZ"/>
    <property type="match status" value="1"/>
</dbReference>
<dbReference type="eggNOG" id="COG0265">
    <property type="taxonomic scope" value="Bacteria"/>
</dbReference>
<dbReference type="GO" id="GO:0008233">
    <property type="term" value="F:peptidase activity"/>
    <property type="evidence" value="ECO:0007669"/>
    <property type="project" value="UniProtKB-KW"/>
</dbReference>
<evidence type="ECO:0000313" key="3">
    <source>
        <dbReference type="EMBL" id="AGK98372.1"/>
    </source>
</evidence>
<feature type="transmembrane region" description="Helical" evidence="1">
    <location>
        <begin position="223"/>
        <end position="245"/>
    </location>
</feature>
<name>R4K5D4_CLOPA</name>
<feature type="transmembrane region" description="Helical" evidence="1">
    <location>
        <begin position="6"/>
        <end position="32"/>
    </location>
</feature>
<dbReference type="KEGG" id="cpas:Clopa_3590"/>
<dbReference type="STRING" id="86416.Clopa_3590"/>
<dbReference type="InterPro" id="IPR036034">
    <property type="entry name" value="PDZ_sf"/>
</dbReference>
<dbReference type="GO" id="GO:0006508">
    <property type="term" value="P:proteolysis"/>
    <property type="evidence" value="ECO:0007669"/>
    <property type="project" value="UniProtKB-KW"/>
</dbReference>
<dbReference type="InterPro" id="IPR001478">
    <property type="entry name" value="PDZ"/>
</dbReference>
<feature type="domain" description="PDZ" evidence="2">
    <location>
        <begin position="320"/>
        <end position="376"/>
    </location>
</feature>
<feature type="transmembrane region" description="Helical" evidence="1">
    <location>
        <begin position="143"/>
        <end position="163"/>
    </location>
</feature>
<keyword evidence="3" id="KW-0645">Protease</keyword>
<keyword evidence="3" id="KW-0378">Hydrolase</keyword>
<keyword evidence="4" id="KW-1185">Reference proteome</keyword>
<dbReference type="PATRIC" id="fig|86416.3.peg.3588"/>
<protein>
    <submittedName>
        <fullName evidence="3">Trypsin-like serine protease with C-terminal PDZ domain</fullName>
    </submittedName>
</protein>
<dbReference type="Pfam" id="PF13180">
    <property type="entry name" value="PDZ_2"/>
    <property type="match status" value="1"/>
</dbReference>
<feature type="transmembrane region" description="Helical" evidence="1">
    <location>
        <begin position="108"/>
        <end position="131"/>
    </location>
</feature>
<keyword evidence="1" id="KW-0472">Membrane</keyword>
<organism evidence="3 4">
    <name type="scientific">Clostridium pasteurianum BC1</name>
    <dbReference type="NCBI Taxonomy" id="86416"/>
    <lineage>
        <taxon>Bacteria</taxon>
        <taxon>Bacillati</taxon>
        <taxon>Bacillota</taxon>
        <taxon>Clostridia</taxon>
        <taxon>Eubacteriales</taxon>
        <taxon>Clostridiaceae</taxon>
        <taxon>Clostridium</taxon>
    </lineage>
</organism>
<dbReference type="SUPFAM" id="SSF50156">
    <property type="entry name" value="PDZ domain-like"/>
    <property type="match status" value="1"/>
</dbReference>
<feature type="transmembrane region" description="Helical" evidence="1">
    <location>
        <begin position="184"/>
        <end position="203"/>
    </location>
</feature>
<dbReference type="AlphaFoldDB" id="R4K5D4"/>
<dbReference type="Gene3D" id="2.30.42.10">
    <property type="match status" value="1"/>
</dbReference>
<dbReference type="EMBL" id="CP003261">
    <property type="protein sequence ID" value="AGK98372.1"/>
    <property type="molecule type" value="Genomic_DNA"/>
</dbReference>
<dbReference type="RefSeq" id="WP_015616655.1">
    <property type="nucleotide sequence ID" value="NC_021182.1"/>
</dbReference>
<keyword evidence="1" id="KW-1133">Transmembrane helix</keyword>
<dbReference type="HOGENOM" id="CLU_051142_0_0_9"/>